<dbReference type="EMBL" id="BK015264">
    <property type="protein sequence ID" value="DAD98579.1"/>
    <property type="molecule type" value="Genomic_DNA"/>
</dbReference>
<proteinExistence type="predicted"/>
<protein>
    <submittedName>
        <fullName evidence="1">Uncharacterized protein</fullName>
    </submittedName>
</protein>
<name>A0A8S5NX87_9CAUD</name>
<sequence length="39" mass="4443">MPLFGSFFNIAYCTKSFPKSNVFLCKLTYKNYLSVSGIL</sequence>
<reference evidence="1" key="1">
    <citation type="journal article" date="2021" name="Proc. Natl. Acad. Sci. U.S.A.">
        <title>A Catalog of Tens of Thousands of Viruses from Human Metagenomes Reveals Hidden Associations with Chronic Diseases.</title>
        <authorList>
            <person name="Tisza M.J."/>
            <person name="Buck C.B."/>
        </authorList>
    </citation>
    <scope>NUCLEOTIDE SEQUENCE</scope>
    <source>
        <strain evidence="1">CtTnV63</strain>
    </source>
</reference>
<accession>A0A8S5NX87</accession>
<evidence type="ECO:0000313" key="1">
    <source>
        <dbReference type="EMBL" id="DAD98579.1"/>
    </source>
</evidence>
<organism evidence="1">
    <name type="scientific">Siphoviridae sp. ctTnV63</name>
    <dbReference type="NCBI Taxonomy" id="2825523"/>
    <lineage>
        <taxon>Viruses</taxon>
        <taxon>Duplodnaviria</taxon>
        <taxon>Heunggongvirae</taxon>
        <taxon>Uroviricota</taxon>
        <taxon>Caudoviricetes</taxon>
    </lineage>
</organism>